<dbReference type="OrthoDB" id="254168at2"/>
<dbReference type="RefSeq" id="WP_146472419.1">
    <property type="nucleotide sequence ID" value="NZ_BNCF01000008.1"/>
</dbReference>
<evidence type="ECO:0000313" key="3">
    <source>
        <dbReference type="Proteomes" id="UP000636453"/>
    </source>
</evidence>
<evidence type="ECO:0000256" key="1">
    <source>
        <dbReference type="SAM" id="SignalP"/>
    </source>
</evidence>
<protein>
    <recommendedName>
        <fullName evidence="4">Outer membrane or secreted lipoprotein</fullName>
    </recommendedName>
</protein>
<evidence type="ECO:0008006" key="4">
    <source>
        <dbReference type="Google" id="ProtNLM"/>
    </source>
</evidence>
<feature type="signal peptide" evidence="1">
    <location>
        <begin position="1"/>
        <end position="18"/>
    </location>
</feature>
<organism evidence="2 3">
    <name type="scientific">Vulcaniibacterium thermophilum</name>
    <dbReference type="NCBI Taxonomy" id="1169913"/>
    <lineage>
        <taxon>Bacteria</taxon>
        <taxon>Pseudomonadati</taxon>
        <taxon>Pseudomonadota</taxon>
        <taxon>Gammaproteobacteria</taxon>
        <taxon>Lysobacterales</taxon>
        <taxon>Lysobacteraceae</taxon>
        <taxon>Vulcaniibacterium</taxon>
    </lineage>
</organism>
<dbReference type="Proteomes" id="UP000636453">
    <property type="component" value="Unassembled WGS sequence"/>
</dbReference>
<dbReference type="Pfam" id="PF06884">
    <property type="entry name" value="DUF1264"/>
    <property type="match status" value="1"/>
</dbReference>
<accession>A0A918Z3V2</accession>
<reference evidence="2" key="2">
    <citation type="submission" date="2020-09" db="EMBL/GenBank/DDBJ databases">
        <authorList>
            <person name="Sun Q."/>
            <person name="Kim S."/>
        </authorList>
    </citation>
    <scope>NUCLEOTIDE SEQUENCE</scope>
    <source>
        <strain evidence="2">KCTC 32020</strain>
    </source>
</reference>
<sequence>MAARVRSPFAAVLCAALAACSGSGTSGTATRPAGTAETPRTNALEAGAAALQNDGPLAKLDIVLVGFHPLKHEPLHAMEAHHYCRQVNQDFAQCVLFDGNTVDANLNGIEYIISERLFAELPAGERPYWHPHNGEILSGQLIAPNLPRAAEHALMRDKINSYGKTWHTWMTGNARQQGMALPLGPAHLAWSFNREGELDPALLAARDRRFGIDSREIARSRQDLVPLARPQSGVDALHGRFPSPTAPIRGVVEAAAAGHDGAGAPSP</sequence>
<gene>
    <name evidence="2" type="ORF">GCM10007167_16620</name>
</gene>
<dbReference type="PROSITE" id="PS51257">
    <property type="entry name" value="PROKAR_LIPOPROTEIN"/>
    <property type="match status" value="1"/>
</dbReference>
<keyword evidence="3" id="KW-1185">Reference proteome</keyword>
<dbReference type="EMBL" id="BNCF01000008">
    <property type="protein sequence ID" value="GHE35089.1"/>
    <property type="molecule type" value="Genomic_DNA"/>
</dbReference>
<name>A0A918Z3V2_9GAMM</name>
<dbReference type="InterPro" id="IPR010686">
    <property type="entry name" value="OBAP-like"/>
</dbReference>
<dbReference type="PANTHER" id="PTHR31360:SF0">
    <property type="entry name" value="OIL BODY-ASSOCIATED PROTEIN 1B"/>
    <property type="match status" value="1"/>
</dbReference>
<keyword evidence="1" id="KW-0732">Signal</keyword>
<proteinExistence type="predicted"/>
<reference evidence="2" key="1">
    <citation type="journal article" date="2014" name="Int. J. Syst. Evol. Microbiol.">
        <title>Complete genome sequence of Corynebacterium casei LMG S-19264T (=DSM 44701T), isolated from a smear-ripened cheese.</title>
        <authorList>
            <consortium name="US DOE Joint Genome Institute (JGI-PGF)"/>
            <person name="Walter F."/>
            <person name="Albersmeier A."/>
            <person name="Kalinowski J."/>
            <person name="Ruckert C."/>
        </authorList>
    </citation>
    <scope>NUCLEOTIDE SEQUENCE</scope>
    <source>
        <strain evidence="2">KCTC 32020</strain>
    </source>
</reference>
<feature type="chain" id="PRO_5037345237" description="Outer membrane or secreted lipoprotein" evidence="1">
    <location>
        <begin position="19"/>
        <end position="267"/>
    </location>
</feature>
<dbReference type="AlphaFoldDB" id="A0A918Z3V2"/>
<dbReference type="PANTHER" id="PTHR31360">
    <property type="match status" value="1"/>
</dbReference>
<evidence type="ECO:0000313" key="2">
    <source>
        <dbReference type="EMBL" id="GHE35089.1"/>
    </source>
</evidence>
<comment type="caution">
    <text evidence="2">The sequence shown here is derived from an EMBL/GenBank/DDBJ whole genome shotgun (WGS) entry which is preliminary data.</text>
</comment>